<comment type="caution">
    <text evidence="2">The sequence shown here is derived from an EMBL/GenBank/DDBJ whole genome shotgun (WGS) entry which is preliminary data.</text>
</comment>
<evidence type="ECO:0008006" key="4">
    <source>
        <dbReference type="Google" id="ProtNLM"/>
    </source>
</evidence>
<evidence type="ECO:0000313" key="2">
    <source>
        <dbReference type="EMBL" id="MBE9636127.1"/>
    </source>
</evidence>
<gene>
    <name evidence="2" type="ORF">IQ782_04655</name>
</gene>
<proteinExistence type="predicted"/>
<dbReference type="EMBL" id="JADFFK010000002">
    <property type="protein sequence ID" value="MBE9636127.1"/>
    <property type="molecule type" value="Genomic_DNA"/>
</dbReference>
<sequence>MIRTAFLFLVLLLGVARPAFALKCLPPDVARDVRAAEAEQTEWVAVNGMLETGQVPRSSGEVPARFWGWTLGKGGFKRPFDRRITLRVSCYGPWCGAAETGPMAALLKREGDRLVLIADPCNANRWPSPSARQVKALEKSCGAGCR</sequence>
<accession>A0ABR9WY05</accession>
<keyword evidence="3" id="KW-1185">Reference proteome</keyword>
<keyword evidence="1" id="KW-0732">Signal</keyword>
<name>A0ABR9WY05_9RHOB</name>
<feature type="chain" id="PRO_5047249726" description="Inhibitor of vertebrate lysozyme (Ivy)" evidence="1">
    <location>
        <begin position="22"/>
        <end position="146"/>
    </location>
</feature>
<evidence type="ECO:0000256" key="1">
    <source>
        <dbReference type="SAM" id="SignalP"/>
    </source>
</evidence>
<organism evidence="2 3">
    <name type="scientific">Salipiger mangrovisoli</name>
    <dbReference type="NCBI Taxonomy" id="2865933"/>
    <lineage>
        <taxon>Bacteria</taxon>
        <taxon>Pseudomonadati</taxon>
        <taxon>Pseudomonadota</taxon>
        <taxon>Alphaproteobacteria</taxon>
        <taxon>Rhodobacterales</taxon>
        <taxon>Roseobacteraceae</taxon>
        <taxon>Salipiger</taxon>
    </lineage>
</organism>
<evidence type="ECO:0000313" key="3">
    <source>
        <dbReference type="Proteomes" id="UP000607796"/>
    </source>
</evidence>
<feature type="signal peptide" evidence="1">
    <location>
        <begin position="1"/>
        <end position="21"/>
    </location>
</feature>
<dbReference type="RefSeq" id="WP_194133446.1">
    <property type="nucleotide sequence ID" value="NZ_JADFFK010000002.1"/>
</dbReference>
<dbReference type="Proteomes" id="UP000607796">
    <property type="component" value="Unassembled WGS sequence"/>
</dbReference>
<protein>
    <recommendedName>
        <fullName evidence="4">Inhibitor of vertebrate lysozyme (Ivy)</fullName>
    </recommendedName>
</protein>
<reference evidence="2 3" key="1">
    <citation type="journal article" date="2021" name="Int. J. Syst. Evol. Microbiol.">
        <title>Salipiger mangrovisoli sp. nov., isolated from mangrove soil and the proposal for the reclassification of Paraphaeobacter pallidus as Salipiger pallidus comb. nov.</title>
        <authorList>
            <person name="Du J."/>
            <person name="Liu Y."/>
            <person name="Pei T."/>
            <person name="Deng M.R."/>
            <person name="Zhu H."/>
        </authorList>
    </citation>
    <scope>NUCLEOTIDE SEQUENCE [LARGE SCALE GENOMIC DNA]</scope>
    <source>
        <strain evidence="2 3">6D45A</strain>
    </source>
</reference>